<gene>
    <name evidence="2" type="ORF">UX31_C0005G0035</name>
</gene>
<proteinExistence type="predicted"/>
<evidence type="ECO:0000259" key="1">
    <source>
        <dbReference type="Pfam" id="PF08241"/>
    </source>
</evidence>
<evidence type="ECO:0000313" key="3">
    <source>
        <dbReference type="Proteomes" id="UP000034107"/>
    </source>
</evidence>
<protein>
    <submittedName>
        <fullName evidence="2">Methyltransferase type 11</fullName>
    </submittedName>
</protein>
<dbReference type="EMBL" id="LCLS01000005">
    <property type="protein sequence ID" value="KKU22225.1"/>
    <property type="molecule type" value="Genomic_DNA"/>
</dbReference>
<name>A0A0G1RMS9_9BACT</name>
<dbReference type="GO" id="GO:0032259">
    <property type="term" value="P:methylation"/>
    <property type="evidence" value="ECO:0007669"/>
    <property type="project" value="UniProtKB-KW"/>
</dbReference>
<evidence type="ECO:0000313" key="2">
    <source>
        <dbReference type="EMBL" id="KKU22225.1"/>
    </source>
</evidence>
<dbReference type="GO" id="GO:0008168">
    <property type="term" value="F:methyltransferase activity"/>
    <property type="evidence" value="ECO:0007669"/>
    <property type="project" value="UniProtKB-KW"/>
</dbReference>
<dbReference type="Proteomes" id="UP000034107">
    <property type="component" value="Unassembled WGS sequence"/>
</dbReference>
<dbReference type="PANTHER" id="PTHR43591:SF110">
    <property type="entry name" value="RHODANESE DOMAIN-CONTAINING PROTEIN"/>
    <property type="match status" value="1"/>
</dbReference>
<accession>A0A0G1RMS9</accession>
<reference evidence="2 3" key="1">
    <citation type="journal article" date="2015" name="Nature">
        <title>rRNA introns, odd ribosomes, and small enigmatic genomes across a large radiation of phyla.</title>
        <authorList>
            <person name="Brown C.T."/>
            <person name="Hug L.A."/>
            <person name="Thomas B.C."/>
            <person name="Sharon I."/>
            <person name="Castelle C.J."/>
            <person name="Singh A."/>
            <person name="Wilkins M.J."/>
            <person name="Williams K.H."/>
            <person name="Banfield J.F."/>
        </authorList>
    </citation>
    <scope>NUCLEOTIDE SEQUENCE [LARGE SCALE GENOMIC DNA]</scope>
</reference>
<dbReference type="InterPro" id="IPR013216">
    <property type="entry name" value="Methyltransf_11"/>
</dbReference>
<dbReference type="Pfam" id="PF08241">
    <property type="entry name" value="Methyltransf_11"/>
    <property type="match status" value="1"/>
</dbReference>
<organism evidence="2 3">
    <name type="scientific">Candidatus Nomurabacteria bacterium GW2011_GWA1_46_11</name>
    <dbReference type="NCBI Taxonomy" id="1618732"/>
    <lineage>
        <taxon>Bacteria</taxon>
        <taxon>Candidatus Nomuraibacteriota</taxon>
    </lineage>
</organism>
<dbReference type="CDD" id="cd02440">
    <property type="entry name" value="AdoMet_MTases"/>
    <property type="match status" value="1"/>
</dbReference>
<dbReference type="AlphaFoldDB" id="A0A0G1RMS9"/>
<comment type="caution">
    <text evidence="2">The sequence shown here is derived from an EMBL/GenBank/DDBJ whole genome shotgun (WGS) entry which is preliminary data.</text>
</comment>
<dbReference type="SUPFAM" id="SSF53335">
    <property type="entry name" value="S-adenosyl-L-methionine-dependent methyltransferases"/>
    <property type="match status" value="1"/>
</dbReference>
<sequence>MVWYSLNVEESKEIRIKEASIAEFSSVATRSEFEEIAERGFWESEKILIEKYFKPNTSILDLGCGSGRTTIPLYRAGYRIIGVDITPEMIEAALSVSKAKNLKIDYRIGDATQLDFGDNIFDGAIFANNGWAQIPGKDNRQKALNETYRVLKSGGIFIFTSHERYISRKTFMFWLREWARYHLLIHFGMKTEGIDYGDIFFKRKHDKTQKQFIHMAGAGEVKEQVGRAGFTLVLEQKMGDIAKSDAQAMRGSLNKSFDSHKSPVFYVCKKP</sequence>
<dbReference type="PANTHER" id="PTHR43591">
    <property type="entry name" value="METHYLTRANSFERASE"/>
    <property type="match status" value="1"/>
</dbReference>
<dbReference type="InterPro" id="IPR029063">
    <property type="entry name" value="SAM-dependent_MTases_sf"/>
</dbReference>
<dbReference type="Gene3D" id="3.40.50.150">
    <property type="entry name" value="Vaccinia Virus protein VP39"/>
    <property type="match status" value="1"/>
</dbReference>
<keyword evidence="2" id="KW-0808">Transferase</keyword>
<feature type="domain" description="Methyltransferase type 11" evidence="1">
    <location>
        <begin position="60"/>
        <end position="159"/>
    </location>
</feature>
<keyword evidence="2" id="KW-0489">Methyltransferase</keyword>